<protein>
    <submittedName>
        <fullName evidence="5">Lysergyl peptide synthetase LpsB</fullName>
    </submittedName>
</protein>
<proteinExistence type="predicted"/>
<dbReference type="GO" id="GO:0031177">
    <property type="term" value="F:phosphopantetheine binding"/>
    <property type="evidence" value="ECO:0007669"/>
    <property type="project" value="TreeGrafter"/>
</dbReference>
<keyword evidence="2" id="KW-0597">Phosphoprotein</keyword>
<dbReference type="InterPro" id="IPR042099">
    <property type="entry name" value="ANL_N_sf"/>
</dbReference>
<dbReference type="GO" id="GO:0005737">
    <property type="term" value="C:cytoplasm"/>
    <property type="evidence" value="ECO:0007669"/>
    <property type="project" value="TreeGrafter"/>
</dbReference>
<dbReference type="SUPFAM" id="SSF56801">
    <property type="entry name" value="Acetyl-CoA synthetase-like"/>
    <property type="match status" value="1"/>
</dbReference>
<dbReference type="GO" id="GO:0043041">
    <property type="term" value="P:amino acid activation for nonribosomal peptide biosynthetic process"/>
    <property type="evidence" value="ECO:0007669"/>
    <property type="project" value="TreeGrafter"/>
</dbReference>
<comment type="caution">
    <text evidence="5">The sequence shown here is derived from an EMBL/GenBank/DDBJ whole genome shotgun (WGS) entry which is preliminary data.</text>
</comment>
<gene>
    <name evidence="5" type="ORF">BJ875DRAFT_488382</name>
</gene>
<sequence length="800" mass="88759">MGESNTILHSLLASIYRMLDFSVISVLQQKQAAREELTFKETPKVSKPPTSRKTISLPSLNLTASDFEKLLDEAAVEISTVLQAAVALMLHFYNSSEATVFIYEDSSSKALTGCSLHVQPAETTIELLRRLYVSRTPKNGQVLDDEIHWTRLEKHDPSYKATILFNQAGNQKIQKTSDIVFETSFTRKGRLTVVMNYSILAVSEGLAWSMLNTLSLVLRGMRKSSWLAVGEFDICSRYDREIVRGFTSSISRAEDRCVHEFILDHCRSTPNAVAISSTHESDVTYSELDEITSKLAHHLIELGVGPEKFVLCCFGKSKWAIIARMAVLRAGGAYIMIDAKNPPGYLNSIVKRSSVKMMMTSSEHKAAFQDLVPTVVELSQKTLQALPDTPTPLNINVTADNACLILFTSGSTGQPKGIIQTHRSYSTAIRDYTRKFKIGPKTRLYQFDEYTFDISNNDYMAPLMTGGRCCVPRSSNTLDSFVEEVNIMKANATFLTPTVANQLDPELVPSLDLIFIGGEVMCKDLLNKWSGKAKIINQYGMGEVATFCAYEEFPSASRIASIGRPGCNAIWIVSLATPDKLMPVGAVGEVLIEGPNVGRGYLDLPANNTSAGFLEGAPLWLQDLHPERTKSAFYLSGDLARYNHDGTLEFLGRKDLLLKLDGCRVDAIEVEHLSRKHLTADDAIVIDLLGCTGGDDKPELTAYLYLHDNPLSNTIKGDKTIFRPGKFCAHGSSKIKEIEAALFEILPSFMVPSNFLLVNQIPKTGSKKTDRKKLKVQAEEYWKNVSQADRESILHTLDVW</sequence>
<dbReference type="Proteomes" id="UP000824998">
    <property type="component" value="Unassembled WGS sequence"/>
</dbReference>
<evidence type="ECO:0000313" key="6">
    <source>
        <dbReference type="Proteomes" id="UP000824998"/>
    </source>
</evidence>
<dbReference type="InterPro" id="IPR045851">
    <property type="entry name" value="AMP-bd_C_sf"/>
</dbReference>
<dbReference type="EMBL" id="MU251710">
    <property type="protein sequence ID" value="KAG9230013.1"/>
    <property type="molecule type" value="Genomic_DNA"/>
</dbReference>
<dbReference type="PANTHER" id="PTHR45527:SF3">
    <property type="entry name" value="SIDEROPHORE SYNTHETASE (EUROFUNG)"/>
    <property type="match status" value="1"/>
</dbReference>
<keyword evidence="1" id="KW-0596">Phosphopantetheine</keyword>
<evidence type="ECO:0000256" key="1">
    <source>
        <dbReference type="ARBA" id="ARBA00022450"/>
    </source>
</evidence>
<dbReference type="Gene3D" id="3.40.50.12780">
    <property type="entry name" value="N-terminal domain of ligase-like"/>
    <property type="match status" value="1"/>
</dbReference>
<dbReference type="CDD" id="cd05918">
    <property type="entry name" value="A_NRPS_SidN3_like"/>
    <property type="match status" value="1"/>
</dbReference>
<evidence type="ECO:0000256" key="2">
    <source>
        <dbReference type="ARBA" id="ARBA00022553"/>
    </source>
</evidence>
<keyword evidence="6" id="KW-1185">Reference proteome</keyword>
<dbReference type="GO" id="GO:0044550">
    <property type="term" value="P:secondary metabolite biosynthetic process"/>
    <property type="evidence" value="ECO:0007669"/>
    <property type="project" value="TreeGrafter"/>
</dbReference>
<organism evidence="5 6">
    <name type="scientific">Amylocarpus encephaloides</name>
    <dbReference type="NCBI Taxonomy" id="45428"/>
    <lineage>
        <taxon>Eukaryota</taxon>
        <taxon>Fungi</taxon>
        <taxon>Dikarya</taxon>
        <taxon>Ascomycota</taxon>
        <taxon>Pezizomycotina</taxon>
        <taxon>Leotiomycetes</taxon>
        <taxon>Helotiales</taxon>
        <taxon>Helotiales incertae sedis</taxon>
        <taxon>Amylocarpus</taxon>
    </lineage>
</organism>
<accession>A0A9P7YBJ1</accession>
<dbReference type="GO" id="GO:0016874">
    <property type="term" value="F:ligase activity"/>
    <property type="evidence" value="ECO:0007669"/>
    <property type="project" value="UniProtKB-KW"/>
</dbReference>
<dbReference type="PANTHER" id="PTHR45527">
    <property type="entry name" value="NONRIBOSOMAL PEPTIDE SYNTHETASE"/>
    <property type="match status" value="1"/>
</dbReference>
<dbReference type="PROSITE" id="PS00455">
    <property type="entry name" value="AMP_BINDING"/>
    <property type="match status" value="1"/>
</dbReference>
<evidence type="ECO:0000256" key="3">
    <source>
        <dbReference type="ARBA" id="ARBA00022598"/>
    </source>
</evidence>
<dbReference type="Gene3D" id="3.30.300.30">
    <property type="match status" value="1"/>
</dbReference>
<feature type="domain" description="AMP-dependent synthetase/ligase" evidence="4">
    <location>
        <begin position="265"/>
        <end position="602"/>
    </location>
</feature>
<dbReference type="OrthoDB" id="416786at2759"/>
<evidence type="ECO:0000259" key="4">
    <source>
        <dbReference type="Pfam" id="PF00501"/>
    </source>
</evidence>
<dbReference type="InterPro" id="IPR000873">
    <property type="entry name" value="AMP-dep_synth/lig_dom"/>
</dbReference>
<dbReference type="Pfam" id="PF00501">
    <property type="entry name" value="AMP-binding"/>
    <property type="match status" value="1"/>
</dbReference>
<name>A0A9P7YBJ1_9HELO</name>
<keyword evidence="3" id="KW-0436">Ligase</keyword>
<reference evidence="5" key="1">
    <citation type="journal article" date="2021" name="IMA Fungus">
        <title>Genomic characterization of three marine fungi, including Emericellopsis atlantica sp. nov. with signatures of a generalist lifestyle and marine biomass degradation.</title>
        <authorList>
            <person name="Hagestad O.C."/>
            <person name="Hou L."/>
            <person name="Andersen J.H."/>
            <person name="Hansen E.H."/>
            <person name="Altermark B."/>
            <person name="Li C."/>
            <person name="Kuhnert E."/>
            <person name="Cox R.J."/>
            <person name="Crous P.W."/>
            <person name="Spatafora J.W."/>
            <person name="Lail K."/>
            <person name="Amirebrahimi M."/>
            <person name="Lipzen A."/>
            <person name="Pangilinan J."/>
            <person name="Andreopoulos W."/>
            <person name="Hayes R.D."/>
            <person name="Ng V."/>
            <person name="Grigoriev I.V."/>
            <person name="Jackson S.A."/>
            <person name="Sutton T.D.S."/>
            <person name="Dobson A.D.W."/>
            <person name="Rama T."/>
        </authorList>
    </citation>
    <scope>NUCLEOTIDE SEQUENCE</scope>
    <source>
        <strain evidence="5">TRa018bII</strain>
    </source>
</reference>
<evidence type="ECO:0000313" key="5">
    <source>
        <dbReference type="EMBL" id="KAG9230013.1"/>
    </source>
</evidence>
<dbReference type="AlphaFoldDB" id="A0A9P7YBJ1"/>
<dbReference type="InterPro" id="IPR020845">
    <property type="entry name" value="AMP-binding_CS"/>
</dbReference>